<dbReference type="EMBL" id="QQNH01000042">
    <property type="protein sequence ID" value="RDE07676.1"/>
    <property type="molecule type" value="Genomic_DNA"/>
</dbReference>
<dbReference type="Pfam" id="PF13531">
    <property type="entry name" value="SBP_bac_11"/>
    <property type="match status" value="1"/>
</dbReference>
<gene>
    <name evidence="1" type="ORF">DVH29_15455</name>
</gene>
<dbReference type="OrthoDB" id="7261414at2"/>
<comment type="caution">
    <text evidence="1">The sequence shown here is derived from an EMBL/GenBank/DDBJ whole genome shotgun (WGS) entry which is preliminary data.</text>
</comment>
<organism evidence="1 2">
    <name type="scientific">Pelagibacterium lacus</name>
    <dbReference type="NCBI Taxonomy" id="2282655"/>
    <lineage>
        <taxon>Bacteria</taxon>
        <taxon>Pseudomonadati</taxon>
        <taxon>Pseudomonadota</taxon>
        <taxon>Alphaproteobacteria</taxon>
        <taxon>Hyphomicrobiales</taxon>
        <taxon>Devosiaceae</taxon>
        <taxon>Pelagibacterium</taxon>
    </lineage>
</organism>
<dbReference type="PANTHER" id="PTHR30632">
    <property type="entry name" value="MOLYBDATE-BINDING PERIPLASMIC PROTEIN"/>
    <property type="match status" value="1"/>
</dbReference>
<dbReference type="PANTHER" id="PTHR30632:SF11">
    <property type="entry name" value="BLR4797 PROTEIN"/>
    <property type="match status" value="1"/>
</dbReference>
<keyword evidence="2" id="KW-1185">Reference proteome</keyword>
<name>A0A369VZ51_9HYPH</name>
<dbReference type="AlphaFoldDB" id="A0A369VZ51"/>
<dbReference type="Gene3D" id="3.40.190.10">
    <property type="entry name" value="Periplasmic binding protein-like II"/>
    <property type="match status" value="2"/>
</dbReference>
<protein>
    <submittedName>
        <fullName evidence="1">ABC transporter substrate-binding protein</fullName>
    </submittedName>
</protein>
<dbReference type="GO" id="GO:0030973">
    <property type="term" value="F:molybdate ion binding"/>
    <property type="evidence" value="ECO:0007669"/>
    <property type="project" value="TreeGrafter"/>
</dbReference>
<evidence type="ECO:0000313" key="1">
    <source>
        <dbReference type="EMBL" id="RDE07676.1"/>
    </source>
</evidence>
<dbReference type="InterPro" id="IPR050682">
    <property type="entry name" value="ModA/WtpA"/>
</dbReference>
<dbReference type="SUPFAM" id="SSF53850">
    <property type="entry name" value="Periplasmic binding protein-like II"/>
    <property type="match status" value="1"/>
</dbReference>
<sequence length="232" mass="24187">MALNILSSLAVERAFATRILPEFAGQTGLSPHVTWNPTTVLMQKVAGGERGDVIVLIDHAMNALAEQGIVAAASVRPIATATIGLAVAPDAAPLDISSAEQVRSALLSARSVAWSRAGASGGQFHTVLERLGIAEEVLGRATAIPEGFTAREIMAGRADMAIQQVSELMTVEGVRILGPLPPELNAETHFSIAAFTDAANRAEAEQFIAFATGAAAHAAYNDCGLISRLELH</sequence>
<dbReference type="GO" id="GO:0015689">
    <property type="term" value="P:molybdate ion transport"/>
    <property type="evidence" value="ECO:0007669"/>
    <property type="project" value="TreeGrafter"/>
</dbReference>
<proteinExistence type="predicted"/>
<evidence type="ECO:0000313" key="2">
    <source>
        <dbReference type="Proteomes" id="UP000253759"/>
    </source>
</evidence>
<dbReference type="Proteomes" id="UP000253759">
    <property type="component" value="Unassembled WGS sequence"/>
</dbReference>
<dbReference type="RefSeq" id="WP_114647084.1">
    <property type="nucleotide sequence ID" value="NZ_QQNH01000042.1"/>
</dbReference>
<reference evidence="2" key="1">
    <citation type="submission" date="2018-07" db="EMBL/GenBank/DDBJ databases">
        <authorList>
            <person name="Liu B.-T."/>
            <person name="Du Z."/>
        </authorList>
    </citation>
    <scope>NUCLEOTIDE SEQUENCE [LARGE SCALE GENOMIC DNA]</scope>
    <source>
        <strain evidence="2">XYN52</strain>
    </source>
</reference>
<accession>A0A369VZ51</accession>